<dbReference type="EMBL" id="AKNU01000002">
    <property type="protein sequence ID" value="EJB30652.1"/>
    <property type="molecule type" value="Genomic_DNA"/>
</dbReference>
<dbReference type="NCBIfam" id="TIGR02125">
    <property type="entry name" value="CytB-hydogenase"/>
    <property type="match status" value="1"/>
</dbReference>
<evidence type="ECO:0000256" key="2">
    <source>
        <dbReference type="ARBA" id="ARBA00008622"/>
    </source>
</evidence>
<evidence type="ECO:0000256" key="3">
    <source>
        <dbReference type="ARBA" id="ARBA00022448"/>
    </source>
</evidence>
<dbReference type="InterPro" id="IPR016174">
    <property type="entry name" value="Di-haem_cyt_TM"/>
</dbReference>
<dbReference type="SUPFAM" id="SSF81342">
    <property type="entry name" value="Transmembrane di-heme cytochromes"/>
    <property type="match status" value="1"/>
</dbReference>
<evidence type="ECO:0000313" key="14">
    <source>
        <dbReference type="EMBL" id="EJB30652.1"/>
    </source>
</evidence>
<evidence type="ECO:0000256" key="1">
    <source>
        <dbReference type="ARBA" id="ARBA00004651"/>
    </source>
</evidence>
<evidence type="ECO:0000256" key="11">
    <source>
        <dbReference type="ARBA" id="ARBA00023136"/>
    </source>
</evidence>
<dbReference type="Gene3D" id="1.20.950.20">
    <property type="entry name" value="Transmembrane di-heme cytochromes, Chain C"/>
    <property type="match status" value="1"/>
</dbReference>
<evidence type="ECO:0000256" key="10">
    <source>
        <dbReference type="ARBA" id="ARBA00023004"/>
    </source>
</evidence>
<dbReference type="Pfam" id="PF01292">
    <property type="entry name" value="Ni_hydr_CYTB"/>
    <property type="match status" value="1"/>
</dbReference>
<keyword evidence="4" id="KW-1003">Cell membrane</keyword>
<dbReference type="PANTHER" id="PTHR30485:SF0">
    <property type="entry name" value="NI_FE-HYDROGENASE 1 B-TYPE CYTOCHROME SUBUNIT-RELATED"/>
    <property type="match status" value="1"/>
</dbReference>
<keyword evidence="8" id="KW-0249">Electron transport</keyword>
<keyword evidence="9 12" id="KW-1133">Transmembrane helix</keyword>
<evidence type="ECO:0000259" key="13">
    <source>
        <dbReference type="Pfam" id="PF01292"/>
    </source>
</evidence>
<keyword evidence="7" id="KW-0479">Metal-binding</keyword>
<evidence type="ECO:0000256" key="6">
    <source>
        <dbReference type="ARBA" id="ARBA00022692"/>
    </source>
</evidence>
<evidence type="ECO:0000256" key="7">
    <source>
        <dbReference type="ARBA" id="ARBA00022723"/>
    </source>
</evidence>
<comment type="caution">
    <text evidence="14">The sequence shown here is derived from an EMBL/GenBank/DDBJ whole genome shotgun (WGS) entry which is preliminary data.</text>
</comment>
<evidence type="ECO:0000256" key="9">
    <source>
        <dbReference type="ARBA" id="ARBA00022989"/>
    </source>
</evidence>
<name>J0IZA0_HELPX</name>
<keyword evidence="6 12" id="KW-0812">Transmembrane</keyword>
<organism evidence="14 15">
    <name type="scientific">Helicobacter pylori NQ4099</name>
    <dbReference type="NCBI Taxonomy" id="992026"/>
    <lineage>
        <taxon>Bacteria</taxon>
        <taxon>Pseudomonadati</taxon>
        <taxon>Campylobacterota</taxon>
        <taxon>Epsilonproteobacteria</taxon>
        <taxon>Campylobacterales</taxon>
        <taxon>Helicobacteraceae</taxon>
        <taxon>Helicobacter</taxon>
    </lineage>
</organism>
<feature type="transmembrane region" description="Helical" evidence="12">
    <location>
        <begin position="128"/>
        <end position="150"/>
    </location>
</feature>
<evidence type="ECO:0000256" key="8">
    <source>
        <dbReference type="ARBA" id="ARBA00022982"/>
    </source>
</evidence>
<dbReference type="InterPro" id="IPR051542">
    <property type="entry name" value="Hydrogenase_cytochrome"/>
</dbReference>
<dbReference type="GO" id="GO:0020037">
    <property type="term" value="F:heme binding"/>
    <property type="evidence" value="ECO:0007669"/>
    <property type="project" value="TreeGrafter"/>
</dbReference>
<dbReference type="GO" id="GO:0009055">
    <property type="term" value="F:electron transfer activity"/>
    <property type="evidence" value="ECO:0007669"/>
    <property type="project" value="InterPro"/>
</dbReference>
<evidence type="ECO:0000256" key="12">
    <source>
        <dbReference type="SAM" id="Phobius"/>
    </source>
</evidence>
<proteinExistence type="inferred from homology"/>
<keyword evidence="11 12" id="KW-0472">Membrane</keyword>
<feature type="domain" description="Cytochrome b561 bacterial/Ni-hydrogenase" evidence="13">
    <location>
        <begin position="13"/>
        <end position="218"/>
    </location>
</feature>
<dbReference type="PATRIC" id="fig|992026.3.peg.808"/>
<evidence type="ECO:0000256" key="4">
    <source>
        <dbReference type="ARBA" id="ARBA00022475"/>
    </source>
</evidence>
<reference evidence="14 15" key="1">
    <citation type="journal article" date="2013" name="Pathog. Dis.">
        <title>Genome sequences of 65 Helicobacter pylori strains isolated from asymptomatic individuals and patients with gastric cancer, peptic ulcer disease, or gastritis.</title>
        <authorList>
            <person name="Blanchard T.G."/>
            <person name="Czinn S.J."/>
            <person name="Correa P."/>
            <person name="Nakazawa T."/>
            <person name="Keelan M."/>
            <person name="Morningstar L."/>
            <person name="Santana-Cruz I."/>
            <person name="Maroo A."/>
            <person name="McCracken C."/>
            <person name="Shefchek K."/>
            <person name="Daugherty S."/>
            <person name="Song Y."/>
            <person name="Fraser C.M."/>
            <person name="Fricke W.F."/>
        </authorList>
    </citation>
    <scope>NUCLEOTIDE SEQUENCE [LARGE SCALE GENOMIC DNA]</scope>
    <source>
        <strain evidence="14 15">NQ4099</strain>
    </source>
</reference>
<dbReference type="GO" id="GO:0022904">
    <property type="term" value="P:respiratory electron transport chain"/>
    <property type="evidence" value="ECO:0007669"/>
    <property type="project" value="InterPro"/>
</dbReference>
<protein>
    <submittedName>
        <fullName evidence="14">Ni/Fe-hydrogenase, b-type cytochrome subunit</fullName>
    </submittedName>
</protein>
<comment type="subcellular location">
    <subcellularLocation>
        <location evidence="1">Cell membrane</location>
        <topology evidence="1">Multi-pass membrane protein</topology>
    </subcellularLocation>
</comment>
<dbReference type="InterPro" id="IPR000516">
    <property type="entry name" value="Ni-dep_Hydgase_cyt-B"/>
</dbReference>
<dbReference type="RefSeq" id="WP_000359926.1">
    <property type="nucleotide sequence ID" value="NZ_AKNU01000002.1"/>
</dbReference>
<sequence length="225" mass="25965">MDKMNKVVLHKEYSGFVRFFHWVRALSIFTLIATGFYIAYPFLQPNSSFYKGVYLLQAYVRSFHVMFGFLLISALIFRTYLFFTKESLMERRSFGQLLSPKAWIDQMKAYFLISGKPHTKGAYNPIQLVAYFTLVVLIVLMSLSGIVLYYNVYHAGLGAFLASAFKWFEALCGGLANVRFIHHLATWGFILFVPVHVYMVFFHSIRYDSSGADSMINGYGYTKNE</sequence>
<evidence type="ECO:0000256" key="5">
    <source>
        <dbReference type="ARBA" id="ARBA00022617"/>
    </source>
</evidence>
<comment type="similarity">
    <text evidence="2">Belongs to the HupC/HyaC/HydC family.</text>
</comment>
<accession>J0IZA0</accession>
<dbReference type="PANTHER" id="PTHR30485">
    <property type="entry name" value="NI/FE-HYDROGENASE 1 B-TYPE CYTOCHROME SUBUNIT"/>
    <property type="match status" value="1"/>
</dbReference>
<dbReference type="InterPro" id="IPR011577">
    <property type="entry name" value="Cyt_b561_bac/Ni-Hgenase"/>
</dbReference>
<dbReference type="Proteomes" id="UP000003402">
    <property type="component" value="Unassembled WGS sequence"/>
</dbReference>
<dbReference type="PRINTS" id="PR00161">
    <property type="entry name" value="NIHGNASECYTB"/>
</dbReference>
<evidence type="ECO:0000313" key="15">
    <source>
        <dbReference type="Proteomes" id="UP000003402"/>
    </source>
</evidence>
<dbReference type="AlphaFoldDB" id="J0IZA0"/>
<keyword evidence="3" id="KW-0813">Transport</keyword>
<gene>
    <name evidence="14" type="primary">cybH</name>
    <name evidence="14" type="ORF">HPNQ4099_0825</name>
</gene>
<keyword evidence="5" id="KW-0349">Heme</keyword>
<feature type="transmembrane region" description="Helical" evidence="12">
    <location>
        <begin position="21"/>
        <end position="43"/>
    </location>
</feature>
<dbReference type="GO" id="GO:0005886">
    <property type="term" value="C:plasma membrane"/>
    <property type="evidence" value="ECO:0007669"/>
    <property type="project" value="UniProtKB-SubCell"/>
</dbReference>
<dbReference type="GO" id="GO:0005506">
    <property type="term" value="F:iron ion binding"/>
    <property type="evidence" value="ECO:0007669"/>
    <property type="project" value="InterPro"/>
</dbReference>
<feature type="transmembrane region" description="Helical" evidence="12">
    <location>
        <begin position="184"/>
        <end position="205"/>
    </location>
</feature>
<keyword evidence="10" id="KW-0408">Iron</keyword>
<feature type="transmembrane region" description="Helical" evidence="12">
    <location>
        <begin position="63"/>
        <end position="83"/>
    </location>
</feature>